<gene>
    <name evidence="2" type="ORF">PGH07_11360</name>
</gene>
<accession>A0ABT7R120</accession>
<keyword evidence="1" id="KW-1133">Transmembrane helix</keyword>
<dbReference type="Proteomes" id="UP001169069">
    <property type="component" value="Unassembled WGS sequence"/>
</dbReference>
<feature type="transmembrane region" description="Helical" evidence="1">
    <location>
        <begin position="21"/>
        <end position="42"/>
    </location>
</feature>
<proteinExistence type="predicted"/>
<dbReference type="RefSeq" id="WP_289414622.1">
    <property type="nucleotide sequence ID" value="NZ_JAQIBD010000006.1"/>
</dbReference>
<keyword evidence="1" id="KW-0812">Transmembrane</keyword>
<keyword evidence="3" id="KW-1185">Reference proteome</keyword>
<evidence type="ECO:0008006" key="4">
    <source>
        <dbReference type="Google" id="ProtNLM"/>
    </source>
</evidence>
<comment type="caution">
    <text evidence="2">The sequence shown here is derived from an EMBL/GenBank/DDBJ whole genome shotgun (WGS) entry which is preliminary data.</text>
</comment>
<feature type="transmembrane region" description="Helical" evidence="1">
    <location>
        <begin position="184"/>
        <end position="203"/>
    </location>
</feature>
<evidence type="ECO:0000313" key="2">
    <source>
        <dbReference type="EMBL" id="MDM5272772.1"/>
    </source>
</evidence>
<keyword evidence="1" id="KW-0472">Membrane</keyword>
<feature type="transmembrane region" description="Helical" evidence="1">
    <location>
        <begin position="155"/>
        <end position="177"/>
    </location>
</feature>
<dbReference type="EMBL" id="JAQIBD010000006">
    <property type="protein sequence ID" value="MDM5272772.1"/>
    <property type="molecule type" value="Genomic_DNA"/>
</dbReference>
<organism evidence="2 3">
    <name type="scientific">Sulfurovum zhangzhouensis</name>
    <dbReference type="NCBI Taxonomy" id="3019067"/>
    <lineage>
        <taxon>Bacteria</taxon>
        <taxon>Pseudomonadati</taxon>
        <taxon>Campylobacterota</taxon>
        <taxon>Epsilonproteobacteria</taxon>
        <taxon>Campylobacterales</taxon>
        <taxon>Sulfurovaceae</taxon>
        <taxon>Sulfurovum</taxon>
    </lineage>
</organism>
<protein>
    <recommendedName>
        <fullName evidence="4">Elongation factor-1 alpha</fullName>
    </recommendedName>
</protein>
<feature type="transmembrane region" description="Helical" evidence="1">
    <location>
        <begin position="209"/>
        <end position="233"/>
    </location>
</feature>
<evidence type="ECO:0000256" key="1">
    <source>
        <dbReference type="SAM" id="Phobius"/>
    </source>
</evidence>
<sequence>MGNKVMSQMNLPSLGIAVRTLFTGYLLVMAVGFIMSGLQILFTHGMADGKLGISVDDIVYSYHGNRHSSKLETKLNGSMKDKASDKDRTILIKWARQGAPQEHWKKVEPVFQANCIQCHSAIPGLPNFSDYEETAKVAKPDMGASVDSLTRVSHIHLFGIAFIFMFVGYIFSLAVGFNEKLKALIIAIPFTFLIIDISSWWITSVFPGFAWFTIIGGFGYMMAFVIMWVTSMYQMWILPLKGKEYHINEWNDKR</sequence>
<name>A0ABT7R120_9BACT</name>
<reference evidence="2" key="1">
    <citation type="submission" date="2023-01" db="EMBL/GenBank/DDBJ databases">
        <title>Sulfurovum sp. zt1-1 genome assembly.</title>
        <authorList>
            <person name="Wang J."/>
        </authorList>
    </citation>
    <scope>NUCLEOTIDE SEQUENCE</scope>
    <source>
        <strain evidence="2">Zt1-1</strain>
    </source>
</reference>
<evidence type="ECO:0000313" key="3">
    <source>
        <dbReference type="Proteomes" id="UP001169069"/>
    </source>
</evidence>